<comment type="caution">
    <text evidence="2">The sequence shown here is derived from an EMBL/GenBank/DDBJ whole genome shotgun (WGS) entry which is preliminary data.</text>
</comment>
<evidence type="ECO:0000313" key="2">
    <source>
        <dbReference type="EMBL" id="MBE1559153.1"/>
    </source>
</evidence>
<evidence type="ECO:0000313" key="3">
    <source>
        <dbReference type="Proteomes" id="UP000661607"/>
    </source>
</evidence>
<organism evidence="2 3">
    <name type="scientific">Nonomuraea africana</name>
    <dbReference type="NCBI Taxonomy" id="46171"/>
    <lineage>
        <taxon>Bacteria</taxon>
        <taxon>Bacillati</taxon>
        <taxon>Actinomycetota</taxon>
        <taxon>Actinomycetes</taxon>
        <taxon>Streptosporangiales</taxon>
        <taxon>Streptosporangiaceae</taxon>
        <taxon>Nonomuraea</taxon>
    </lineage>
</organism>
<feature type="region of interest" description="Disordered" evidence="1">
    <location>
        <begin position="1"/>
        <end position="29"/>
    </location>
</feature>
<dbReference type="RefSeq" id="WP_192774468.1">
    <property type="nucleotide sequence ID" value="NZ_BAAASY010000001.1"/>
</dbReference>
<dbReference type="InterPro" id="IPR007362">
    <property type="entry name" value="DUF429"/>
</dbReference>
<evidence type="ECO:0000256" key="1">
    <source>
        <dbReference type="SAM" id="MobiDB-lite"/>
    </source>
</evidence>
<reference evidence="2 3" key="1">
    <citation type="submission" date="2020-10" db="EMBL/GenBank/DDBJ databases">
        <title>Sequencing the genomes of 1000 actinobacteria strains.</title>
        <authorList>
            <person name="Klenk H.-P."/>
        </authorList>
    </citation>
    <scope>NUCLEOTIDE SEQUENCE [LARGE SCALE GENOMIC DNA]</scope>
    <source>
        <strain evidence="2 3">DSM 43748</strain>
    </source>
</reference>
<sequence>MSTTGGYARRGAGVRSGRPDQRHQDGHPDRHAALRGLKRVEHGLMRVLGIDGCRQGWIAIALSGEQVHAYFGPRIGELVSAVTKDGELDAVAVDMPIGLPDRGRREADVLARQAVGARWPSVFMTPTREALEAENHAAAAAINQRLAGEGVSRQAFALKDKLLQVDRWIRETSLRVVEVHPEVSFARLAGAPLPVRKTTWAGVERRRALLEGAGIAVPRELGHAGVMAAVDDVLDAAVAAWSARRVATGQARPMPSPPQIFSDGLACAIWV</sequence>
<name>A0ABR9KBQ8_9ACTN</name>
<feature type="compositionally biased region" description="Basic and acidic residues" evidence="1">
    <location>
        <begin position="17"/>
        <end position="29"/>
    </location>
</feature>
<gene>
    <name evidence="2" type="ORF">H4W81_001932</name>
</gene>
<protein>
    <submittedName>
        <fullName evidence="2">RNase H-like nuclease</fullName>
    </submittedName>
</protein>
<accession>A0ABR9KBQ8</accession>
<dbReference type="EMBL" id="JADBEF010000001">
    <property type="protein sequence ID" value="MBE1559153.1"/>
    <property type="molecule type" value="Genomic_DNA"/>
</dbReference>
<proteinExistence type="predicted"/>
<keyword evidence="3" id="KW-1185">Reference proteome</keyword>
<dbReference type="Pfam" id="PF04250">
    <property type="entry name" value="DUF429"/>
    <property type="match status" value="1"/>
</dbReference>
<dbReference type="Proteomes" id="UP000661607">
    <property type="component" value="Unassembled WGS sequence"/>
</dbReference>